<dbReference type="Proteomes" id="UP000675121">
    <property type="component" value="Unassembled WGS sequence"/>
</dbReference>
<dbReference type="Pfam" id="PF00962">
    <property type="entry name" value="A_deaminase"/>
    <property type="match status" value="1"/>
</dbReference>
<comment type="cofactor">
    <cofactor evidence="1">
        <name>Zn(2+)</name>
        <dbReference type="ChEBI" id="CHEBI:29105"/>
    </cofactor>
</comment>
<protein>
    <submittedName>
        <fullName evidence="7">Adenine deaminase</fullName>
        <ecNumber evidence="7">3.5.4.2</ecNumber>
    </submittedName>
</protein>
<dbReference type="InterPro" id="IPR006330">
    <property type="entry name" value="Ado/ade_deaminase"/>
</dbReference>
<dbReference type="PANTHER" id="PTHR43114">
    <property type="entry name" value="ADENINE DEAMINASE"/>
    <property type="match status" value="1"/>
</dbReference>
<keyword evidence="3" id="KW-0479">Metal-binding</keyword>
<evidence type="ECO:0000256" key="4">
    <source>
        <dbReference type="ARBA" id="ARBA00022801"/>
    </source>
</evidence>
<dbReference type="InterPro" id="IPR001365">
    <property type="entry name" value="A_deaminase_dom"/>
</dbReference>
<comment type="similarity">
    <text evidence="2">Belongs to the metallo-dependent hydrolases superfamily. Adenosine and AMP deaminases family.</text>
</comment>
<dbReference type="Gene3D" id="3.20.20.140">
    <property type="entry name" value="Metal-dependent hydrolases"/>
    <property type="match status" value="1"/>
</dbReference>
<dbReference type="GO" id="GO:0006146">
    <property type="term" value="P:adenine catabolic process"/>
    <property type="evidence" value="ECO:0007669"/>
    <property type="project" value="TreeGrafter"/>
</dbReference>
<evidence type="ECO:0000256" key="3">
    <source>
        <dbReference type="ARBA" id="ARBA00022723"/>
    </source>
</evidence>
<keyword evidence="5" id="KW-0862">Zinc</keyword>
<keyword evidence="8" id="KW-1185">Reference proteome</keyword>
<evidence type="ECO:0000313" key="7">
    <source>
        <dbReference type="EMBL" id="CAE6866072.1"/>
    </source>
</evidence>
<keyword evidence="4 7" id="KW-0378">Hydrolase</keyword>
<organism evidence="7 8">
    <name type="scientific">Paraburkholderia domus</name>
    <dbReference type="NCBI Taxonomy" id="2793075"/>
    <lineage>
        <taxon>Bacteria</taxon>
        <taxon>Pseudomonadati</taxon>
        <taxon>Pseudomonadota</taxon>
        <taxon>Betaproteobacteria</taxon>
        <taxon>Burkholderiales</taxon>
        <taxon>Burkholderiaceae</taxon>
        <taxon>Paraburkholderia</taxon>
    </lineage>
</organism>
<dbReference type="GO" id="GO:0000034">
    <property type="term" value="F:adenine deaminase activity"/>
    <property type="evidence" value="ECO:0007669"/>
    <property type="project" value="UniProtKB-EC"/>
</dbReference>
<dbReference type="InterPro" id="IPR032466">
    <property type="entry name" value="Metal_Hydrolase"/>
</dbReference>
<evidence type="ECO:0000256" key="2">
    <source>
        <dbReference type="ARBA" id="ARBA00006676"/>
    </source>
</evidence>
<gene>
    <name evidence="7" type="ORF">R70211_00809</name>
</gene>
<name>A0A9N8QU51_9BURK</name>
<feature type="domain" description="Adenosine deaminase" evidence="6">
    <location>
        <begin position="14"/>
        <end position="338"/>
    </location>
</feature>
<evidence type="ECO:0000256" key="1">
    <source>
        <dbReference type="ARBA" id="ARBA00001947"/>
    </source>
</evidence>
<dbReference type="SUPFAM" id="SSF51556">
    <property type="entry name" value="Metallo-dependent hydrolases"/>
    <property type="match status" value="1"/>
</dbReference>
<proteinExistence type="inferred from homology"/>
<dbReference type="GO" id="GO:0046872">
    <property type="term" value="F:metal ion binding"/>
    <property type="evidence" value="ECO:0007669"/>
    <property type="project" value="UniProtKB-KW"/>
</dbReference>
<reference evidence="7" key="1">
    <citation type="submission" date="2021-02" db="EMBL/GenBank/DDBJ databases">
        <authorList>
            <person name="Vanwijnsberghe S."/>
        </authorList>
    </citation>
    <scope>NUCLEOTIDE SEQUENCE</scope>
    <source>
        <strain evidence="7">R-70211</strain>
    </source>
</reference>
<dbReference type="EC" id="3.5.4.2" evidence="7"/>
<dbReference type="GO" id="GO:0005829">
    <property type="term" value="C:cytosol"/>
    <property type="evidence" value="ECO:0007669"/>
    <property type="project" value="TreeGrafter"/>
</dbReference>
<dbReference type="NCBIfam" id="TIGR01430">
    <property type="entry name" value="aden_deam"/>
    <property type="match status" value="1"/>
</dbReference>
<sequence>MNDDRLVDFIRGIPKAELHVHLEGSITPERVIALAERNRISLPFDGAEAVNAAMTYGNLDEFLNMFSLMCGTLNTSEDFSDVVVDMGADALRQNILYREVMFTFAYHARRGIALDTVIDGLAAGRKTCLEQFGVWINFIADIDRSTSPEEAVDFVEQLIPYRNEAGIVAVGMDSQELGIPPSTHTSAFRIAAALGFHTTAHLGWEEGPEFIWEAIHELPLERIDHGLRAVEDLSLLAQLVESQTPVTSCPLSSIAVDPVKYPDLATHAFRKMWDAGVFLTLNSDDPAMIGTDLVTNYVEVSRAYSFDVRDITHLVKNGVRAAFMSDNQKEKLLDQIDRYSKIRRREF</sequence>
<evidence type="ECO:0000313" key="8">
    <source>
        <dbReference type="Proteomes" id="UP000675121"/>
    </source>
</evidence>
<dbReference type="AlphaFoldDB" id="A0A9N8QU51"/>
<comment type="caution">
    <text evidence="7">The sequence shown here is derived from an EMBL/GenBank/DDBJ whole genome shotgun (WGS) entry which is preliminary data.</text>
</comment>
<accession>A0A9N8QU51</accession>
<dbReference type="PANTHER" id="PTHR43114:SF6">
    <property type="entry name" value="ADENINE DEAMINASE"/>
    <property type="match status" value="1"/>
</dbReference>
<dbReference type="GO" id="GO:0043103">
    <property type="term" value="P:hypoxanthine salvage"/>
    <property type="evidence" value="ECO:0007669"/>
    <property type="project" value="TreeGrafter"/>
</dbReference>
<dbReference type="EMBL" id="CAJNAS010000002">
    <property type="protein sequence ID" value="CAE6866072.1"/>
    <property type="molecule type" value="Genomic_DNA"/>
</dbReference>
<dbReference type="RefSeq" id="WP_201124112.1">
    <property type="nucleotide sequence ID" value="NZ_CAJNAS010000002.1"/>
</dbReference>
<evidence type="ECO:0000259" key="6">
    <source>
        <dbReference type="Pfam" id="PF00962"/>
    </source>
</evidence>
<evidence type="ECO:0000256" key="5">
    <source>
        <dbReference type="ARBA" id="ARBA00022833"/>
    </source>
</evidence>